<dbReference type="EMBL" id="BAAAYL010000001">
    <property type="protein sequence ID" value="GAA3379031.1"/>
    <property type="molecule type" value="Genomic_DNA"/>
</dbReference>
<reference evidence="3" key="1">
    <citation type="journal article" date="2019" name="Int. J. Syst. Evol. Microbiol.">
        <title>The Global Catalogue of Microorganisms (GCM) 10K type strain sequencing project: providing services to taxonomists for standard genome sequencing and annotation.</title>
        <authorList>
            <consortium name="The Broad Institute Genomics Platform"/>
            <consortium name="The Broad Institute Genome Sequencing Center for Infectious Disease"/>
            <person name="Wu L."/>
            <person name="Ma J."/>
        </authorList>
    </citation>
    <scope>NUCLEOTIDE SEQUENCE [LARGE SCALE GENOMIC DNA]</scope>
    <source>
        <strain evidence="3">JCM 9651</strain>
    </source>
</reference>
<organism evidence="2 3">
    <name type="scientific">Streptomyces sannanensis</name>
    <dbReference type="NCBI Taxonomy" id="285536"/>
    <lineage>
        <taxon>Bacteria</taxon>
        <taxon>Bacillati</taxon>
        <taxon>Actinomycetota</taxon>
        <taxon>Actinomycetes</taxon>
        <taxon>Kitasatosporales</taxon>
        <taxon>Streptomycetaceae</taxon>
        <taxon>Streptomyces</taxon>
    </lineage>
</organism>
<feature type="region of interest" description="Disordered" evidence="1">
    <location>
        <begin position="1"/>
        <end position="56"/>
    </location>
</feature>
<proteinExistence type="predicted"/>
<comment type="caution">
    <text evidence="2">The sequence shown here is derived from an EMBL/GenBank/DDBJ whole genome shotgun (WGS) entry which is preliminary data.</text>
</comment>
<evidence type="ECO:0000256" key="1">
    <source>
        <dbReference type="SAM" id="MobiDB-lite"/>
    </source>
</evidence>
<accession>A0ABP6SKJ8</accession>
<evidence type="ECO:0000313" key="2">
    <source>
        <dbReference type="EMBL" id="GAA3379031.1"/>
    </source>
</evidence>
<evidence type="ECO:0000313" key="3">
    <source>
        <dbReference type="Proteomes" id="UP001499990"/>
    </source>
</evidence>
<name>A0ABP6SKJ8_9ACTN</name>
<gene>
    <name evidence="2" type="ORF">GCM10020367_60950</name>
</gene>
<protein>
    <submittedName>
        <fullName evidence="2">Uncharacterized protein</fullName>
    </submittedName>
</protein>
<dbReference type="Proteomes" id="UP001499990">
    <property type="component" value="Unassembled WGS sequence"/>
</dbReference>
<feature type="compositionally biased region" description="Gly residues" evidence="1">
    <location>
        <begin position="31"/>
        <end position="47"/>
    </location>
</feature>
<keyword evidence="3" id="KW-1185">Reference proteome</keyword>
<sequence>MRGTFHPFAPGPARSATHDPSVGGAARGRPRGGVRGPGGGSAGGGGRARLTGKAGRAVRLTRPSVTARLALGRMEGSRRVARAGGGSAAYRFLPWLMAGGSADA</sequence>